<sequence length="67" mass="7425">MFGQARAAVVLRLQSYDLLRKLHPNALLSQVMLAQEFARAGGSLSLMWAPSYRGKDIALKYPSKMAS</sequence>
<reference evidence="2" key="1">
    <citation type="submission" date="2017-05" db="EMBL/GenBank/DDBJ databases">
        <authorList>
            <person name="Sharma S."/>
            <person name="Sidhu C."/>
            <person name="Pinnaka A.K."/>
        </authorList>
    </citation>
    <scope>NUCLEOTIDE SEQUENCE [LARGE SCALE GENOMIC DNA]</scope>
    <source>
        <strain evidence="2">AK93</strain>
    </source>
</reference>
<dbReference type="EMBL" id="NFZW01000052">
    <property type="protein sequence ID" value="RFA31532.1"/>
    <property type="molecule type" value="Genomic_DNA"/>
</dbReference>
<gene>
    <name evidence="1" type="ORF">CAL65_22425</name>
</gene>
<accession>A0A3E0WEZ9</accession>
<organism evidence="1 2">
    <name type="scientific">Alkalilimnicola ehrlichii</name>
    <dbReference type="NCBI Taxonomy" id="351052"/>
    <lineage>
        <taxon>Bacteria</taxon>
        <taxon>Pseudomonadati</taxon>
        <taxon>Pseudomonadota</taxon>
        <taxon>Gammaproteobacteria</taxon>
        <taxon>Chromatiales</taxon>
        <taxon>Ectothiorhodospiraceae</taxon>
        <taxon>Alkalilimnicola</taxon>
    </lineage>
</organism>
<proteinExistence type="predicted"/>
<keyword evidence="2" id="KW-1185">Reference proteome</keyword>
<name>A0A3E0WEZ9_9GAMM</name>
<evidence type="ECO:0000313" key="2">
    <source>
        <dbReference type="Proteomes" id="UP000256763"/>
    </source>
</evidence>
<comment type="caution">
    <text evidence="1">The sequence shown here is derived from an EMBL/GenBank/DDBJ whole genome shotgun (WGS) entry which is preliminary data.</text>
</comment>
<dbReference type="Proteomes" id="UP000256763">
    <property type="component" value="Unassembled WGS sequence"/>
</dbReference>
<evidence type="ECO:0000313" key="1">
    <source>
        <dbReference type="EMBL" id="RFA31532.1"/>
    </source>
</evidence>
<dbReference type="AlphaFoldDB" id="A0A3E0WEZ9"/>
<protein>
    <submittedName>
        <fullName evidence="1">Uncharacterized protein</fullName>
    </submittedName>
</protein>